<feature type="binding site" evidence="10">
    <location>
        <position position="63"/>
    </location>
    <ligand>
        <name>Zn(2+)</name>
        <dbReference type="ChEBI" id="CHEBI:29105"/>
        <label>1</label>
        <note>catalytic</note>
    </ligand>
</feature>
<dbReference type="FunFam" id="3.60.15.10:FF:000002">
    <property type="entry name" value="Ribonuclease Z"/>
    <property type="match status" value="1"/>
</dbReference>
<comment type="caution">
    <text evidence="11">The sequence shown here is derived from an EMBL/GenBank/DDBJ whole genome shotgun (WGS) entry which is preliminary data.</text>
</comment>
<dbReference type="Proteomes" id="UP000247476">
    <property type="component" value="Unassembled WGS sequence"/>
</dbReference>
<evidence type="ECO:0000256" key="2">
    <source>
        <dbReference type="ARBA" id="ARBA00012477"/>
    </source>
</evidence>
<keyword evidence="5 10" id="KW-0479">Metal-binding</keyword>
<feature type="binding site" evidence="10">
    <location>
        <position position="68"/>
    </location>
    <ligand>
        <name>Zn(2+)</name>
        <dbReference type="ChEBI" id="CHEBI:29105"/>
        <label>2</label>
        <note>catalytic</note>
    </ligand>
</feature>
<dbReference type="Gene3D" id="3.60.15.10">
    <property type="entry name" value="Ribonuclease Z/Hydroxyacylglutathione hydrolase-like"/>
    <property type="match status" value="1"/>
</dbReference>
<feature type="binding site" evidence="10">
    <location>
        <position position="211"/>
    </location>
    <ligand>
        <name>Zn(2+)</name>
        <dbReference type="ChEBI" id="CHEBI:29105"/>
        <label>2</label>
        <note>catalytic</note>
    </ligand>
</feature>
<comment type="catalytic activity">
    <reaction evidence="10">
        <text>Endonucleolytic cleavage of RNA, removing extra 3' nucleotides from tRNA precursor, generating 3' termini of tRNAs. A 3'-hydroxy group is left at the tRNA terminus and a 5'-phosphoryl group is left at the trailer molecule.</text>
        <dbReference type="EC" id="3.1.26.11"/>
    </reaction>
</comment>
<evidence type="ECO:0000256" key="9">
    <source>
        <dbReference type="ARBA" id="ARBA00057812"/>
    </source>
</evidence>
<dbReference type="InterPro" id="IPR036866">
    <property type="entry name" value="RibonucZ/Hydroxyglut_hydro"/>
</dbReference>
<comment type="function">
    <text evidence="9 10">Zinc phosphodiesterase, which displays some tRNA 3'-processing endonuclease activity. Probably involved in tRNA maturation, by removing a 3'-trailer from precursor tRNA.</text>
</comment>
<evidence type="ECO:0000256" key="10">
    <source>
        <dbReference type="HAMAP-Rule" id="MF_01818"/>
    </source>
</evidence>
<evidence type="ECO:0000313" key="12">
    <source>
        <dbReference type="Proteomes" id="UP000247476"/>
    </source>
</evidence>
<comment type="subunit">
    <text evidence="1 10">Homodimer.</text>
</comment>
<dbReference type="NCBIfam" id="NF000801">
    <property type="entry name" value="PRK00055.1-3"/>
    <property type="match status" value="1"/>
</dbReference>
<proteinExistence type="inferred from homology"/>
<dbReference type="GO" id="GO:0008270">
    <property type="term" value="F:zinc ion binding"/>
    <property type="evidence" value="ECO:0007669"/>
    <property type="project" value="UniProtKB-UniRule"/>
</dbReference>
<keyword evidence="6 10" id="KW-0255">Endonuclease</keyword>
<evidence type="ECO:0000313" key="11">
    <source>
        <dbReference type="EMBL" id="PYI55904.1"/>
    </source>
</evidence>
<dbReference type="EC" id="3.1.26.11" evidence="2 10"/>
<keyword evidence="12" id="KW-1185">Reference proteome</keyword>
<accession>A0A2V5KCL2</accession>
<dbReference type="PANTHER" id="PTHR46018">
    <property type="entry name" value="ZINC PHOSPHODIESTERASE ELAC PROTEIN 1"/>
    <property type="match status" value="1"/>
</dbReference>
<evidence type="ECO:0000256" key="5">
    <source>
        <dbReference type="ARBA" id="ARBA00022723"/>
    </source>
</evidence>
<feature type="binding site" evidence="10">
    <location>
        <position position="269"/>
    </location>
    <ligand>
        <name>Zn(2+)</name>
        <dbReference type="ChEBI" id="CHEBI:29105"/>
        <label>2</label>
        <note>catalytic</note>
    </ligand>
</feature>
<dbReference type="PANTHER" id="PTHR46018:SF2">
    <property type="entry name" value="ZINC PHOSPHODIESTERASE ELAC PROTEIN 1"/>
    <property type="match status" value="1"/>
</dbReference>
<dbReference type="CDD" id="cd07717">
    <property type="entry name" value="RNaseZ_ZiPD-like_MBL-fold"/>
    <property type="match status" value="1"/>
</dbReference>
<evidence type="ECO:0000256" key="1">
    <source>
        <dbReference type="ARBA" id="ARBA00011738"/>
    </source>
</evidence>
<evidence type="ECO:0000256" key="8">
    <source>
        <dbReference type="ARBA" id="ARBA00022833"/>
    </source>
</evidence>
<dbReference type="RefSeq" id="WP_110839704.1">
    <property type="nucleotide sequence ID" value="NZ_QJVJ01000003.1"/>
</dbReference>
<comment type="similarity">
    <text evidence="10">Belongs to the RNase Z family.</text>
</comment>
<dbReference type="OrthoDB" id="9800940at2"/>
<dbReference type="HAMAP" id="MF_01818">
    <property type="entry name" value="RNase_Z_BN"/>
    <property type="match status" value="1"/>
</dbReference>
<dbReference type="EMBL" id="QJVJ01000003">
    <property type="protein sequence ID" value="PYI55904.1"/>
    <property type="molecule type" value="Genomic_DNA"/>
</dbReference>
<feature type="binding site" evidence="10">
    <location>
        <position position="67"/>
    </location>
    <ligand>
        <name>Zn(2+)</name>
        <dbReference type="ChEBI" id="CHEBI:29105"/>
        <label>2</label>
        <note>catalytic</note>
    </ligand>
</feature>
<comment type="cofactor">
    <cofactor evidence="10">
        <name>Zn(2+)</name>
        <dbReference type="ChEBI" id="CHEBI:29105"/>
    </cofactor>
    <text evidence="10">Binds 2 Zn(2+) ions.</text>
</comment>
<dbReference type="InterPro" id="IPR013471">
    <property type="entry name" value="RNase_Z/BN"/>
</dbReference>
<dbReference type="AlphaFoldDB" id="A0A2V5KCL2"/>
<keyword evidence="3 10" id="KW-0819">tRNA processing</keyword>
<dbReference type="NCBIfam" id="TIGR02651">
    <property type="entry name" value="RNase_Z"/>
    <property type="match status" value="1"/>
</dbReference>
<feature type="binding site" evidence="10">
    <location>
        <position position="65"/>
    </location>
    <ligand>
        <name>Zn(2+)</name>
        <dbReference type="ChEBI" id="CHEBI:29105"/>
        <label>1</label>
        <note>catalytic</note>
    </ligand>
</feature>
<sequence length="309" mass="33766">MELYFLGTGAGMPSKERNVTSIALTLYDERGTMWLFDCGEGTQHQMLRSPLKASRLEFLFITHLHGDHIYGLPGLLTSRSNQGGTTPVTLFGPAGLEQLLEPVLRYSQAHLSYELIYRETKEGTVFEDDQFEVVCAKLDHRIDSFGYRIVEKDKPGKLDAAKLKALGVPPGPLFGRIKRGETVTLPDGTVVDGRSCIGEPIPGKVVTVLGDTRRCEAAVRLSRGADAVVHEATFDSSLASLAEAYYHSTAKDAALSAKEAGAKRLILTHISSRYHEDEAAKLLLEAQEHFPRTAIAKDHASFPISASAE</sequence>
<dbReference type="GO" id="GO:0042781">
    <property type="term" value="F:3'-tRNA processing endoribonuclease activity"/>
    <property type="evidence" value="ECO:0007669"/>
    <property type="project" value="UniProtKB-UniRule"/>
</dbReference>
<feature type="binding site" evidence="10">
    <location>
        <position position="211"/>
    </location>
    <ligand>
        <name>Zn(2+)</name>
        <dbReference type="ChEBI" id="CHEBI:29105"/>
        <label>1</label>
        <note>catalytic</note>
    </ligand>
</feature>
<protein>
    <recommendedName>
        <fullName evidence="2 10">Ribonuclease Z</fullName>
        <shortName evidence="10">RNase Z</shortName>
        <ecNumber evidence="2 10">3.1.26.11</ecNumber>
    </recommendedName>
    <alternativeName>
        <fullName evidence="10">tRNA 3 endonuclease</fullName>
    </alternativeName>
    <alternativeName>
        <fullName evidence="10">tRNase Z</fullName>
    </alternativeName>
</protein>
<evidence type="ECO:0000256" key="3">
    <source>
        <dbReference type="ARBA" id="ARBA00022694"/>
    </source>
</evidence>
<feature type="active site" description="Proton acceptor" evidence="10">
    <location>
        <position position="67"/>
    </location>
</feature>
<evidence type="ECO:0000256" key="6">
    <source>
        <dbReference type="ARBA" id="ARBA00022759"/>
    </source>
</evidence>
<name>A0A2V5KCL2_9BACL</name>
<evidence type="ECO:0000256" key="7">
    <source>
        <dbReference type="ARBA" id="ARBA00022801"/>
    </source>
</evidence>
<organism evidence="11 12">
    <name type="scientific">Paenibacillus flagellatus</name>
    <dbReference type="NCBI Taxonomy" id="2211139"/>
    <lineage>
        <taxon>Bacteria</taxon>
        <taxon>Bacillati</taxon>
        <taxon>Bacillota</taxon>
        <taxon>Bacilli</taxon>
        <taxon>Bacillales</taxon>
        <taxon>Paenibacillaceae</taxon>
        <taxon>Paenibacillus</taxon>
    </lineage>
</organism>
<keyword evidence="7 10" id="KW-0378">Hydrolase</keyword>
<keyword evidence="4 10" id="KW-0540">Nuclease</keyword>
<gene>
    <name evidence="10 11" type="primary">rnz</name>
    <name evidence="11" type="ORF">DLM86_09335</name>
</gene>
<keyword evidence="8 10" id="KW-0862">Zinc</keyword>
<evidence type="ECO:0000256" key="4">
    <source>
        <dbReference type="ARBA" id="ARBA00022722"/>
    </source>
</evidence>
<feature type="binding site" evidence="10">
    <location>
        <position position="140"/>
    </location>
    <ligand>
        <name>Zn(2+)</name>
        <dbReference type="ChEBI" id="CHEBI:29105"/>
        <label>1</label>
        <note>catalytic</note>
    </ligand>
</feature>
<reference evidence="11 12" key="1">
    <citation type="submission" date="2018-05" db="EMBL/GenBank/DDBJ databases">
        <title>Paenibacillus flagellatus sp. nov., isolated from selenium mineral soil.</title>
        <authorList>
            <person name="Dai X."/>
        </authorList>
    </citation>
    <scope>NUCLEOTIDE SEQUENCE [LARGE SCALE GENOMIC DNA]</scope>
    <source>
        <strain evidence="11 12">DXL2</strain>
    </source>
</reference>
<dbReference type="GO" id="GO:0042802">
    <property type="term" value="F:identical protein binding"/>
    <property type="evidence" value="ECO:0007669"/>
    <property type="project" value="UniProtKB-ARBA"/>
</dbReference>
<dbReference type="SUPFAM" id="SSF56281">
    <property type="entry name" value="Metallo-hydrolase/oxidoreductase"/>
    <property type="match status" value="1"/>
</dbReference>
<dbReference type="Pfam" id="PF23023">
    <property type="entry name" value="Anti-Pycsar_Apyc1"/>
    <property type="match status" value="1"/>
</dbReference>